<feature type="transmembrane region" description="Helical" evidence="1">
    <location>
        <begin position="61"/>
        <end position="84"/>
    </location>
</feature>
<gene>
    <name evidence="2" type="ordered locus">Plim_0249</name>
</gene>
<evidence type="ECO:0000313" key="3">
    <source>
        <dbReference type="Proteomes" id="UP000002220"/>
    </source>
</evidence>
<evidence type="ECO:0000256" key="1">
    <source>
        <dbReference type="SAM" id="Phobius"/>
    </source>
</evidence>
<organism evidence="2 3">
    <name type="scientific">Planctopirus limnophila (strain ATCC 43296 / DSM 3776 / IFAM 1008 / Mu 290)</name>
    <name type="common">Planctomyces limnophilus</name>
    <dbReference type="NCBI Taxonomy" id="521674"/>
    <lineage>
        <taxon>Bacteria</taxon>
        <taxon>Pseudomonadati</taxon>
        <taxon>Planctomycetota</taxon>
        <taxon>Planctomycetia</taxon>
        <taxon>Planctomycetales</taxon>
        <taxon>Planctomycetaceae</taxon>
        <taxon>Planctopirus</taxon>
    </lineage>
</organism>
<keyword evidence="1" id="KW-0812">Transmembrane</keyword>
<dbReference type="OrthoDB" id="9889364at2"/>
<proteinExistence type="predicted"/>
<keyword evidence="1" id="KW-0472">Membrane</keyword>
<dbReference type="HOGENOM" id="CLU_2438247_0_0_0"/>
<protein>
    <submittedName>
        <fullName evidence="2">Uncharacterized protein</fullName>
    </submittedName>
</protein>
<dbReference type="Proteomes" id="UP000002220">
    <property type="component" value="Chromosome"/>
</dbReference>
<accession>D5SNU6</accession>
<evidence type="ECO:0000313" key="2">
    <source>
        <dbReference type="EMBL" id="ADG66101.1"/>
    </source>
</evidence>
<dbReference type="AlphaFoldDB" id="D5SNU6"/>
<dbReference type="EMBL" id="CP001744">
    <property type="protein sequence ID" value="ADG66101.1"/>
    <property type="molecule type" value="Genomic_DNA"/>
</dbReference>
<keyword evidence="3" id="KW-1185">Reference proteome</keyword>
<sequence>MTNSRTVHPANQRPKSARLIFRTGFLWTAVLIFPEMGDLPSAAWAQPAAPAQPTAPVARPVATISWLDAGIFAALAGGALFAVCRASNRM</sequence>
<reference evidence="2 3" key="1">
    <citation type="journal article" date="2010" name="Stand. Genomic Sci.">
        <title>Complete genome sequence of Planctomyces limnophilus type strain (Mu 290).</title>
        <authorList>
            <person name="Labutti K."/>
            <person name="Sikorski J."/>
            <person name="Schneider S."/>
            <person name="Nolan M."/>
            <person name="Lucas S."/>
            <person name="Glavina Del Rio T."/>
            <person name="Tice H."/>
            <person name="Cheng J.F."/>
            <person name="Goodwin L."/>
            <person name="Pitluck S."/>
            <person name="Liolios K."/>
            <person name="Ivanova N."/>
            <person name="Mavromatis K."/>
            <person name="Mikhailova N."/>
            <person name="Pati A."/>
            <person name="Chen A."/>
            <person name="Palaniappan K."/>
            <person name="Land M."/>
            <person name="Hauser L."/>
            <person name="Chang Y.J."/>
            <person name="Jeffries C.D."/>
            <person name="Tindall B.J."/>
            <person name="Rohde M."/>
            <person name="Goker M."/>
            <person name="Woyke T."/>
            <person name="Bristow J."/>
            <person name="Eisen J.A."/>
            <person name="Markowitz V."/>
            <person name="Hugenholtz P."/>
            <person name="Kyrpides N.C."/>
            <person name="Klenk H.P."/>
            <person name="Lapidus A."/>
        </authorList>
    </citation>
    <scope>NUCLEOTIDE SEQUENCE [LARGE SCALE GENOMIC DNA]</scope>
    <source>
        <strain evidence="3">ATCC 43296 / DSM 3776 / IFAM 1008 / Mu 290</strain>
    </source>
</reference>
<dbReference type="RefSeq" id="WP_013108532.1">
    <property type="nucleotide sequence ID" value="NC_014148.1"/>
</dbReference>
<dbReference type="KEGG" id="plm:Plim_0249"/>
<name>D5SNU6_PLAL2</name>
<keyword evidence="1" id="KW-1133">Transmembrane helix</keyword>